<sequence>MYCSGVKIPTRRCLKPKALPLAAVYV</sequence>
<proteinExistence type="predicted"/>
<dbReference type="AlphaFoldDB" id="A0A2P2IZV9"/>
<name>A0A2P2IZV9_RHIMU</name>
<accession>A0A2P2IZV9</accession>
<reference evidence="1" key="1">
    <citation type="submission" date="2018-02" db="EMBL/GenBank/DDBJ databases">
        <title>Rhizophora mucronata_Transcriptome.</title>
        <authorList>
            <person name="Meera S.P."/>
            <person name="Sreeshan A."/>
            <person name="Augustine A."/>
        </authorList>
    </citation>
    <scope>NUCLEOTIDE SEQUENCE</scope>
    <source>
        <tissue evidence="1">Leaf</tissue>
    </source>
</reference>
<protein>
    <submittedName>
        <fullName evidence="1">Uncharacterized protein</fullName>
    </submittedName>
</protein>
<organism evidence="1">
    <name type="scientific">Rhizophora mucronata</name>
    <name type="common">Asiatic mangrove</name>
    <dbReference type="NCBI Taxonomy" id="61149"/>
    <lineage>
        <taxon>Eukaryota</taxon>
        <taxon>Viridiplantae</taxon>
        <taxon>Streptophyta</taxon>
        <taxon>Embryophyta</taxon>
        <taxon>Tracheophyta</taxon>
        <taxon>Spermatophyta</taxon>
        <taxon>Magnoliopsida</taxon>
        <taxon>eudicotyledons</taxon>
        <taxon>Gunneridae</taxon>
        <taxon>Pentapetalae</taxon>
        <taxon>rosids</taxon>
        <taxon>fabids</taxon>
        <taxon>Malpighiales</taxon>
        <taxon>Rhizophoraceae</taxon>
        <taxon>Rhizophora</taxon>
    </lineage>
</organism>
<evidence type="ECO:0000313" key="1">
    <source>
        <dbReference type="EMBL" id="MBW86737.1"/>
    </source>
</evidence>
<dbReference type="EMBL" id="GGEC01006254">
    <property type="protein sequence ID" value="MBW86737.1"/>
    <property type="molecule type" value="Transcribed_RNA"/>
</dbReference>